<dbReference type="InterPro" id="IPR002187">
    <property type="entry name" value="N-reg_PII"/>
</dbReference>
<sequence length="99" mass="10925">MQQIEAVIQKFRLQEVRDALEEMGVDDFMESIVRCHEKGPPMRFRGATFPADVVEKVKLDIIAADAAAAGIIATLGAIGGNGHREECRIACRPYPEAKR</sequence>
<protein>
    <recommendedName>
        <fullName evidence="3">Nif11-like leader peptide family natural product</fullName>
    </recommendedName>
</protein>
<gene>
    <name evidence="1" type="ORF">GURASL_35860</name>
</gene>
<dbReference type="RefSeq" id="WP_282000757.1">
    <property type="nucleotide sequence ID" value="NZ_AP027151.1"/>
</dbReference>
<organism evidence="1 2">
    <name type="scientific">Geotalea uraniireducens</name>
    <dbReference type="NCBI Taxonomy" id="351604"/>
    <lineage>
        <taxon>Bacteria</taxon>
        <taxon>Pseudomonadati</taxon>
        <taxon>Thermodesulfobacteriota</taxon>
        <taxon>Desulfuromonadia</taxon>
        <taxon>Geobacterales</taxon>
        <taxon>Geobacteraceae</taxon>
        <taxon>Geotalea</taxon>
    </lineage>
</organism>
<name>A0ABN6VWA8_9BACT</name>
<dbReference type="PRINTS" id="PR00340">
    <property type="entry name" value="PIIGLNB"/>
</dbReference>
<dbReference type="Gene3D" id="3.30.70.120">
    <property type="match status" value="1"/>
</dbReference>
<dbReference type="Pfam" id="PF00543">
    <property type="entry name" value="P-II"/>
    <property type="match status" value="1"/>
</dbReference>
<dbReference type="InterPro" id="IPR015867">
    <property type="entry name" value="N-reg_PII/ATP_PRibTrfase_C"/>
</dbReference>
<proteinExistence type="predicted"/>
<reference evidence="1 2" key="1">
    <citation type="submission" date="2022-12" db="EMBL/GenBank/DDBJ databases">
        <title>Polyphasic characterization of Geotalea uranireducens NIT-SL11 newly isolated from a complex of sewage sludge and microbially reduced graphene oxide.</title>
        <authorList>
            <person name="Xie L."/>
            <person name="Yoshida N."/>
            <person name="Meng L."/>
        </authorList>
    </citation>
    <scope>NUCLEOTIDE SEQUENCE [LARGE SCALE GENOMIC DNA]</scope>
    <source>
        <strain evidence="1 2">NIT-SL11</strain>
    </source>
</reference>
<evidence type="ECO:0000313" key="1">
    <source>
        <dbReference type="EMBL" id="BDV44663.1"/>
    </source>
</evidence>
<dbReference type="InterPro" id="IPR011322">
    <property type="entry name" value="N-reg_PII-like_a/b"/>
</dbReference>
<keyword evidence="2" id="KW-1185">Reference proteome</keyword>
<dbReference type="SMART" id="SM00938">
    <property type="entry name" value="P-II"/>
    <property type="match status" value="1"/>
</dbReference>
<dbReference type="PROSITE" id="PS51343">
    <property type="entry name" value="PII_GLNB_DOM"/>
    <property type="match status" value="1"/>
</dbReference>
<accession>A0ABN6VWA8</accession>
<dbReference type="EMBL" id="AP027151">
    <property type="protein sequence ID" value="BDV44663.1"/>
    <property type="molecule type" value="Genomic_DNA"/>
</dbReference>
<dbReference type="SUPFAM" id="SSF54913">
    <property type="entry name" value="GlnB-like"/>
    <property type="match status" value="1"/>
</dbReference>
<evidence type="ECO:0000313" key="2">
    <source>
        <dbReference type="Proteomes" id="UP001317705"/>
    </source>
</evidence>
<dbReference type="Proteomes" id="UP001317705">
    <property type="component" value="Chromosome"/>
</dbReference>
<evidence type="ECO:0008006" key="3">
    <source>
        <dbReference type="Google" id="ProtNLM"/>
    </source>
</evidence>